<reference evidence="3" key="1">
    <citation type="journal article" date="2019" name="Int. J. Syst. Evol. Microbiol.">
        <title>The Global Catalogue of Microorganisms (GCM) 10K type strain sequencing project: providing services to taxonomists for standard genome sequencing and annotation.</title>
        <authorList>
            <consortium name="The Broad Institute Genomics Platform"/>
            <consortium name="The Broad Institute Genome Sequencing Center for Infectious Disease"/>
            <person name="Wu L."/>
            <person name="Ma J."/>
        </authorList>
    </citation>
    <scope>NUCLEOTIDE SEQUENCE [LARGE SCALE GENOMIC DNA]</scope>
    <source>
        <strain evidence="3">CCUG 56401</strain>
    </source>
</reference>
<accession>A0ABW3FUA2</accession>
<protein>
    <submittedName>
        <fullName evidence="2">VC0807 family protein</fullName>
    </submittedName>
</protein>
<dbReference type="EMBL" id="JBHTIW010000006">
    <property type="protein sequence ID" value="MFD0920399.1"/>
    <property type="molecule type" value="Genomic_DNA"/>
</dbReference>
<evidence type="ECO:0000313" key="2">
    <source>
        <dbReference type="EMBL" id="MFD0920399.1"/>
    </source>
</evidence>
<feature type="transmembrane region" description="Helical" evidence="1">
    <location>
        <begin position="78"/>
        <end position="104"/>
    </location>
</feature>
<keyword evidence="1" id="KW-1133">Transmembrane helix</keyword>
<proteinExistence type="predicted"/>
<feature type="transmembrane region" description="Helical" evidence="1">
    <location>
        <begin position="157"/>
        <end position="176"/>
    </location>
</feature>
<keyword evidence="3" id="KW-1185">Reference proteome</keyword>
<evidence type="ECO:0000313" key="3">
    <source>
        <dbReference type="Proteomes" id="UP001597018"/>
    </source>
</evidence>
<gene>
    <name evidence="2" type="ORF">ACFQ16_11665</name>
</gene>
<sequence length="230" mass="24767">MARDVPDRAEQRTVHLHGLTAHLWHAAKHLAETVLAPLLLFFLLLEFAGFVGGLLAALAWVAGALAVRLVRRTPVPTVLWLSAAILAVRTAAGFATGSTFVYLVEPSLQNFLLAAVLLASLPFERTFLAKLADDFCILPPELTGNARVKRFFRRVSLLWALVFTVNGLGTLWALAAARLRDFLVLSTAGSFGLVALAAVASLLWFRRELRGAGIRLRFGSGPSRSAATGG</sequence>
<dbReference type="RefSeq" id="WP_263247684.1">
    <property type="nucleotide sequence ID" value="NZ_BAABLT010000017.1"/>
</dbReference>
<keyword evidence="1" id="KW-0472">Membrane</keyword>
<keyword evidence="1" id="KW-0812">Transmembrane</keyword>
<feature type="transmembrane region" description="Helical" evidence="1">
    <location>
        <begin position="38"/>
        <end position="66"/>
    </location>
</feature>
<organism evidence="2 3">
    <name type="scientific">Saccharopolyspora rosea</name>
    <dbReference type="NCBI Taxonomy" id="524884"/>
    <lineage>
        <taxon>Bacteria</taxon>
        <taxon>Bacillati</taxon>
        <taxon>Actinomycetota</taxon>
        <taxon>Actinomycetes</taxon>
        <taxon>Pseudonocardiales</taxon>
        <taxon>Pseudonocardiaceae</taxon>
        <taxon>Saccharopolyspora</taxon>
    </lineage>
</organism>
<dbReference type="Proteomes" id="UP001597018">
    <property type="component" value="Unassembled WGS sequence"/>
</dbReference>
<feature type="transmembrane region" description="Helical" evidence="1">
    <location>
        <begin position="182"/>
        <end position="205"/>
    </location>
</feature>
<evidence type="ECO:0000256" key="1">
    <source>
        <dbReference type="SAM" id="Phobius"/>
    </source>
</evidence>
<name>A0ABW3FUA2_9PSEU</name>
<comment type="caution">
    <text evidence="2">The sequence shown here is derived from an EMBL/GenBank/DDBJ whole genome shotgun (WGS) entry which is preliminary data.</text>
</comment>
<dbReference type="NCBIfam" id="NF041646">
    <property type="entry name" value="VC0807_fam"/>
    <property type="match status" value="1"/>
</dbReference>